<organism evidence="1 2">
    <name type="scientific">Biomphalaria pfeifferi</name>
    <name type="common">Bloodfluke planorb</name>
    <name type="synonym">Freshwater snail</name>
    <dbReference type="NCBI Taxonomy" id="112525"/>
    <lineage>
        <taxon>Eukaryota</taxon>
        <taxon>Metazoa</taxon>
        <taxon>Spiralia</taxon>
        <taxon>Lophotrochozoa</taxon>
        <taxon>Mollusca</taxon>
        <taxon>Gastropoda</taxon>
        <taxon>Heterobranchia</taxon>
        <taxon>Euthyneura</taxon>
        <taxon>Panpulmonata</taxon>
        <taxon>Hygrophila</taxon>
        <taxon>Lymnaeoidea</taxon>
        <taxon>Planorbidae</taxon>
        <taxon>Biomphalaria</taxon>
    </lineage>
</organism>
<reference evidence="1" key="1">
    <citation type="journal article" date="2023" name="PLoS Negl. Trop. Dis.">
        <title>A genome sequence for Biomphalaria pfeifferi, the major vector snail for the human-infecting parasite Schistosoma mansoni.</title>
        <authorList>
            <person name="Bu L."/>
            <person name="Lu L."/>
            <person name="Laidemitt M.R."/>
            <person name="Zhang S.M."/>
            <person name="Mutuku M."/>
            <person name="Mkoji G."/>
            <person name="Steinauer M."/>
            <person name="Loker E.S."/>
        </authorList>
    </citation>
    <scope>NUCLEOTIDE SEQUENCE</scope>
    <source>
        <strain evidence="1">KasaAsao</strain>
    </source>
</reference>
<name>A0AAD8BWM7_BIOPF</name>
<keyword evidence="2" id="KW-1185">Reference proteome</keyword>
<dbReference type="EMBL" id="JASAOG010000030">
    <property type="protein sequence ID" value="KAK0061432.1"/>
    <property type="molecule type" value="Genomic_DNA"/>
</dbReference>
<comment type="caution">
    <text evidence="1">The sequence shown here is derived from an EMBL/GenBank/DDBJ whole genome shotgun (WGS) entry which is preliminary data.</text>
</comment>
<gene>
    <name evidence="1" type="ORF">Bpfe_009238</name>
</gene>
<protein>
    <submittedName>
        <fullName evidence="1">Uncharacterized protein</fullName>
    </submittedName>
</protein>
<evidence type="ECO:0000313" key="2">
    <source>
        <dbReference type="Proteomes" id="UP001233172"/>
    </source>
</evidence>
<reference evidence="1" key="2">
    <citation type="submission" date="2023-04" db="EMBL/GenBank/DDBJ databases">
        <authorList>
            <person name="Bu L."/>
            <person name="Lu L."/>
            <person name="Laidemitt M.R."/>
            <person name="Zhang S.M."/>
            <person name="Mutuku M."/>
            <person name="Mkoji G."/>
            <person name="Steinauer M."/>
            <person name="Loker E.S."/>
        </authorList>
    </citation>
    <scope>NUCLEOTIDE SEQUENCE</scope>
    <source>
        <strain evidence="1">KasaAsao</strain>
        <tissue evidence="1">Whole Snail</tissue>
    </source>
</reference>
<proteinExistence type="predicted"/>
<dbReference type="Proteomes" id="UP001233172">
    <property type="component" value="Unassembled WGS sequence"/>
</dbReference>
<accession>A0AAD8BWM7</accession>
<dbReference type="AlphaFoldDB" id="A0AAD8BWM7"/>
<evidence type="ECO:0000313" key="1">
    <source>
        <dbReference type="EMBL" id="KAK0061432.1"/>
    </source>
</evidence>
<sequence>MPRRSRDDLKLPLVGSGVVTLCCEDKMINFVRNTALRHAGAWWQRPGNVLCRLNVFSFPPQRKRRVPAPPPGPLSVMSTLATLMILRQ</sequence>